<accession>A0A2J8AFG8</accession>
<evidence type="ECO:0000259" key="4">
    <source>
        <dbReference type="Pfam" id="PF12265"/>
    </source>
</evidence>
<protein>
    <submittedName>
        <fullName evidence="5">Glutamate-rich WD repeat domain-containing protein</fullName>
    </submittedName>
</protein>
<reference evidence="5 6" key="1">
    <citation type="journal article" date="2017" name="Mol. Biol. Evol.">
        <title>The 4-celled Tetrabaena socialis nuclear genome reveals the essential components for genetic control of cell number at the origin of multicellularity in the volvocine lineage.</title>
        <authorList>
            <person name="Featherston J."/>
            <person name="Arakaki Y."/>
            <person name="Hanschen E.R."/>
            <person name="Ferris P.J."/>
            <person name="Michod R.E."/>
            <person name="Olson B.J.S.C."/>
            <person name="Nozaki H."/>
            <person name="Durand P.M."/>
        </authorList>
    </citation>
    <scope>NUCLEOTIDE SEQUENCE [LARGE SCALE GENOMIC DNA]</scope>
    <source>
        <strain evidence="5 6">NIES-571</strain>
    </source>
</reference>
<dbReference type="AlphaFoldDB" id="A0A2J8AFG8"/>
<feature type="region of interest" description="Disordered" evidence="3">
    <location>
        <begin position="1"/>
        <end position="43"/>
    </location>
</feature>
<evidence type="ECO:0000313" key="5">
    <source>
        <dbReference type="EMBL" id="PNH11259.1"/>
    </source>
</evidence>
<gene>
    <name evidence="5" type="ORF">TSOC_001882</name>
</gene>
<proteinExistence type="predicted"/>
<dbReference type="PANTHER" id="PTHR45903">
    <property type="entry name" value="GLUTAMATE-RICH WD REPEAT-CONTAINING PROTEIN 1"/>
    <property type="match status" value="1"/>
</dbReference>
<dbReference type="OrthoDB" id="2161379at2759"/>
<feature type="domain" description="Histone-binding protein RBBP4-like N-terminal" evidence="4">
    <location>
        <begin position="49"/>
        <end position="74"/>
    </location>
</feature>
<organism evidence="5 6">
    <name type="scientific">Tetrabaena socialis</name>
    <dbReference type="NCBI Taxonomy" id="47790"/>
    <lineage>
        <taxon>Eukaryota</taxon>
        <taxon>Viridiplantae</taxon>
        <taxon>Chlorophyta</taxon>
        <taxon>core chlorophytes</taxon>
        <taxon>Chlorophyceae</taxon>
        <taxon>CS clade</taxon>
        <taxon>Chlamydomonadales</taxon>
        <taxon>Tetrabaenaceae</taxon>
        <taxon>Tetrabaena</taxon>
    </lineage>
</organism>
<dbReference type="GO" id="GO:0042254">
    <property type="term" value="P:ribosome biogenesis"/>
    <property type="evidence" value="ECO:0007669"/>
    <property type="project" value="TreeGrafter"/>
</dbReference>
<dbReference type="Pfam" id="PF12265">
    <property type="entry name" value="CAF1C_H4-bd"/>
    <property type="match status" value="1"/>
</dbReference>
<evidence type="ECO:0000256" key="3">
    <source>
        <dbReference type="SAM" id="MobiDB-lite"/>
    </source>
</evidence>
<keyword evidence="6" id="KW-1185">Reference proteome</keyword>
<dbReference type="GO" id="GO:0005730">
    <property type="term" value="C:nucleolus"/>
    <property type="evidence" value="ECO:0007669"/>
    <property type="project" value="TreeGrafter"/>
</dbReference>
<keyword evidence="2" id="KW-0677">Repeat</keyword>
<dbReference type="EMBL" id="PGGS01000033">
    <property type="protein sequence ID" value="PNH11259.1"/>
    <property type="molecule type" value="Genomic_DNA"/>
</dbReference>
<comment type="caution">
    <text evidence="5">The sequence shown here is derived from an EMBL/GenBank/DDBJ whole genome shotgun (WGS) entry which is preliminary data.</text>
</comment>
<dbReference type="PANTHER" id="PTHR45903:SF1">
    <property type="entry name" value="GLUTAMATE-RICH WD REPEAT-CONTAINING PROTEIN 1"/>
    <property type="match status" value="1"/>
</dbReference>
<evidence type="ECO:0000256" key="2">
    <source>
        <dbReference type="ARBA" id="ARBA00022737"/>
    </source>
</evidence>
<feature type="compositionally biased region" description="Basic residues" evidence="3">
    <location>
        <begin position="1"/>
        <end position="20"/>
    </location>
</feature>
<sequence length="77" mass="8817">MRNPKKGRAKPNGKAKAKPKKKEEMELDEEPSTSTAQVWRPGIDPVDEDEELEYDATAYDCLHRFQVDWPCLRCAAP</sequence>
<dbReference type="Proteomes" id="UP000236333">
    <property type="component" value="Unassembled WGS sequence"/>
</dbReference>
<keyword evidence="1" id="KW-0853">WD repeat</keyword>
<dbReference type="InterPro" id="IPR051972">
    <property type="entry name" value="Glutamate-rich_WD_repeat"/>
</dbReference>
<evidence type="ECO:0000256" key="1">
    <source>
        <dbReference type="ARBA" id="ARBA00022574"/>
    </source>
</evidence>
<dbReference type="InterPro" id="IPR022052">
    <property type="entry name" value="Histone-bd_RBBP4-like_N"/>
</dbReference>
<evidence type="ECO:0000313" key="6">
    <source>
        <dbReference type="Proteomes" id="UP000236333"/>
    </source>
</evidence>
<name>A0A2J8AFG8_9CHLO</name>